<dbReference type="EMBL" id="JARKIB010000047">
    <property type="protein sequence ID" value="KAJ7756161.1"/>
    <property type="molecule type" value="Genomic_DNA"/>
</dbReference>
<evidence type="ECO:0000313" key="2">
    <source>
        <dbReference type="EMBL" id="KAJ7756161.1"/>
    </source>
</evidence>
<gene>
    <name evidence="2" type="ORF">B0H16DRAFT_693671</name>
</gene>
<sequence>TTHSIAAFGYIFAGFRVHVVSYIATKRPKAPDILSREFCACPDPRKRPFRKPSRPPPPSCESSPPWLSSRSSLPPPLSTVPTSTATTRRTLPGAVTLPNPTKATWPKTIPSRRWRRVSSTPSPGVVVDDADQRRHWLIRFFVWLHQHLWRPFVSHLTRCALGLPRHALVQVSFQRLPALWLDIGYCQHPIVSCHPCCFCPGSFGAFFISGYGQRMISLYMTPTTPLVPPPPTSATPSSPSSWLGHKEKQPPSKSSQCFIC</sequence>
<reference evidence="2" key="1">
    <citation type="submission" date="2023-03" db="EMBL/GenBank/DDBJ databases">
        <title>Massive genome expansion in bonnet fungi (Mycena s.s.) driven by repeated elements and novel gene families across ecological guilds.</title>
        <authorList>
            <consortium name="Lawrence Berkeley National Laboratory"/>
            <person name="Harder C.B."/>
            <person name="Miyauchi S."/>
            <person name="Viragh M."/>
            <person name="Kuo A."/>
            <person name="Thoen E."/>
            <person name="Andreopoulos B."/>
            <person name="Lu D."/>
            <person name="Skrede I."/>
            <person name="Drula E."/>
            <person name="Henrissat B."/>
            <person name="Morin E."/>
            <person name="Kohler A."/>
            <person name="Barry K."/>
            <person name="LaButti K."/>
            <person name="Morin E."/>
            <person name="Salamov A."/>
            <person name="Lipzen A."/>
            <person name="Mereny Z."/>
            <person name="Hegedus B."/>
            <person name="Baldrian P."/>
            <person name="Stursova M."/>
            <person name="Weitz H."/>
            <person name="Taylor A."/>
            <person name="Grigoriev I.V."/>
            <person name="Nagy L.G."/>
            <person name="Martin F."/>
            <person name="Kauserud H."/>
        </authorList>
    </citation>
    <scope>NUCLEOTIDE SEQUENCE</scope>
    <source>
        <strain evidence="2">CBHHK182m</strain>
    </source>
</reference>
<feature type="compositionally biased region" description="Low complexity" evidence="1">
    <location>
        <begin position="79"/>
        <end position="92"/>
    </location>
</feature>
<accession>A0AAD7J7H7</accession>
<feature type="compositionally biased region" description="Low complexity" evidence="1">
    <location>
        <begin position="60"/>
        <end position="72"/>
    </location>
</feature>
<protein>
    <submittedName>
        <fullName evidence="2">Uncharacterized protein</fullName>
    </submittedName>
</protein>
<name>A0AAD7J7H7_9AGAR</name>
<feature type="region of interest" description="Disordered" evidence="1">
    <location>
        <begin position="228"/>
        <end position="256"/>
    </location>
</feature>
<dbReference type="AlphaFoldDB" id="A0AAD7J7H7"/>
<evidence type="ECO:0000313" key="3">
    <source>
        <dbReference type="Proteomes" id="UP001215598"/>
    </source>
</evidence>
<keyword evidence="3" id="KW-1185">Reference proteome</keyword>
<feature type="non-terminal residue" evidence="2">
    <location>
        <position position="1"/>
    </location>
</feature>
<dbReference type="Proteomes" id="UP001215598">
    <property type="component" value="Unassembled WGS sequence"/>
</dbReference>
<organism evidence="2 3">
    <name type="scientific">Mycena metata</name>
    <dbReference type="NCBI Taxonomy" id="1033252"/>
    <lineage>
        <taxon>Eukaryota</taxon>
        <taxon>Fungi</taxon>
        <taxon>Dikarya</taxon>
        <taxon>Basidiomycota</taxon>
        <taxon>Agaricomycotina</taxon>
        <taxon>Agaricomycetes</taxon>
        <taxon>Agaricomycetidae</taxon>
        <taxon>Agaricales</taxon>
        <taxon>Marasmiineae</taxon>
        <taxon>Mycenaceae</taxon>
        <taxon>Mycena</taxon>
    </lineage>
</organism>
<proteinExistence type="predicted"/>
<feature type="region of interest" description="Disordered" evidence="1">
    <location>
        <begin position="45"/>
        <end position="106"/>
    </location>
</feature>
<comment type="caution">
    <text evidence="2">The sequence shown here is derived from an EMBL/GenBank/DDBJ whole genome shotgun (WGS) entry which is preliminary data.</text>
</comment>
<evidence type="ECO:0000256" key="1">
    <source>
        <dbReference type="SAM" id="MobiDB-lite"/>
    </source>
</evidence>